<dbReference type="Proteomes" id="UP001229486">
    <property type="component" value="Unassembled WGS sequence"/>
</dbReference>
<sequence length="144" mass="15035">MAAPHHSSHATQNPAPEPPAVSAALARAHQKYWRFNLALIAALMSVGFAVSFLLPLAAPALAHLRFAGFRLPFYFGAQGAILMYLALIIVYIVSMQRADRNLQRAFEADAHTAADTGAASGAGVAASPTAADAADAGVRGNLIR</sequence>
<dbReference type="Pfam" id="PF13937">
    <property type="entry name" value="DUF4212"/>
    <property type="match status" value="1"/>
</dbReference>
<comment type="caution">
    <text evidence="4">The sequence shown here is derived from an EMBL/GenBank/DDBJ whole genome shotgun (WGS) entry which is preliminary data.</text>
</comment>
<evidence type="ECO:0000256" key="2">
    <source>
        <dbReference type="SAM" id="Phobius"/>
    </source>
</evidence>
<accession>A0AB73IQU4</accession>
<protein>
    <submittedName>
        <fullName evidence="4">Solute:sodium symporter small subunit</fullName>
    </submittedName>
</protein>
<organism evidence="4 5">
    <name type="scientific">Paraburkholderia caledonica</name>
    <dbReference type="NCBI Taxonomy" id="134536"/>
    <lineage>
        <taxon>Bacteria</taxon>
        <taxon>Pseudomonadati</taxon>
        <taxon>Pseudomonadota</taxon>
        <taxon>Betaproteobacteria</taxon>
        <taxon>Burkholderiales</taxon>
        <taxon>Burkholderiaceae</taxon>
        <taxon>Paraburkholderia</taxon>
    </lineage>
</organism>
<name>A0AB73IQU4_9BURK</name>
<keyword evidence="2" id="KW-1133">Transmembrane helix</keyword>
<dbReference type="NCBIfam" id="TIGR03647">
    <property type="entry name" value="Na_symport_sm"/>
    <property type="match status" value="1"/>
</dbReference>
<evidence type="ECO:0000313" key="4">
    <source>
        <dbReference type="EMBL" id="MDP9650432.1"/>
    </source>
</evidence>
<evidence type="ECO:0000313" key="5">
    <source>
        <dbReference type="Proteomes" id="UP001229486"/>
    </source>
</evidence>
<evidence type="ECO:0000259" key="3">
    <source>
        <dbReference type="Pfam" id="PF13937"/>
    </source>
</evidence>
<feature type="transmembrane region" description="Helical" evidence="2">
    <location>
        <begin position="37"/>
        <end position="61"/>
    </location>
</feature>
<gene>
    <name evidence="4" type="ORF">J2793_005905</name>
</gene>
<feature type="transmembrane region" description="Helical" evidence="2">
    <location>
        <begin position="73"/>
        <end position="94"/>
    </location>
</feature>
<proteinExistence type="predicted"/>
<keyword evidence="2" id="KW-0472">Membrane</keyword>
<dbReference type="EMBL" id="JAURTK010000010">
    <property type="protein sequence ID" value="MDP9650432.1"/>
    <property type="molecule type" value="Genomic_DNA"/>
</dbReference>
<dbReference type="RefSeq" id="WP_392395358.1">
    <property type="nucleotide sequence ID" value="NZ_JAURTK010000010.1"/>
</dbReference>
<dbReference type="InterPro" id="IPR019886">
    <property type="entry name" value="Na_symporter_ssu"/>
</dbReference>
<keyword evidence="2" id="KW-0812">Transmembrane</keyword>
<feature type="domain" description="Sodium symporter small subunit" evidence="3">
    <location>
        <begin position="29"/>
        <end position="101"/>
    </location>
</feature>
<feature type="region of interest" description="Disordered" evidence="1">
    <location>
        <begin position="1"/>
        <end position="20"/>
    </location>
</feature>
<evidence type="ECO:0000256" key="1">
    <source>
        <dbReference type="SAM" id="MobiDB-lite"/>
    </source>
</evidence>
<reference evidence="4" key="1">
    <citation type="submission" date="2023-07" db="EMBL/GenBank/DDBJ databases">
        <title>Sorghum-associated microbial communities from plants grown in Nebraska, USA.</title>
        <authorList>
            <person name="Schachtman D."/>
        </authorList>
    </citation>
    <scope>NUCLEOTIDE SEQUENCE</scope>
    <source>
        <strain evidence="4">DS1061</strain>
    </source>
</reference>
<dbReference type="AlphaFoldDB" id="A0AB73IQU4"/>